<evidence type="ECO:0000256" key="1">
    <source>
        <dbReference type="ARBA" id="ARBA00004635"/>
    </source>
</evidence>
<dbReference type="InterPro" id="IPR038501">
    <property type="entry name" value="Spore_GerAC_C_sf"/>
</dbReference>
<name>A0A7W5C3D6_9BACL</name>
<dbReference type="PANTHER" id="PTHR35789">
    <property type="entry name" value="SPORE GERMINATION PROTEIN B3"/>
    <property type="match status" value="1"/>
</dbReference>
<dbReference type="PANTHER" id="PTHR35789:SF1">
    <property type="entry name" value="SPORE GERMINATION PROTEIN B3"/>
    <property type="match status" value="1"/>
</dbReference>
<dbReference type="RefSeq" id="WP_183558045.1">
    <property type="nucleotide sequence ID" value="NZ_CBCSLB010000001.1"/>
</dbReference>
<evidence type="ECO:0000313" key="11">
    <source>
        <dbReference type="Proteomes" id="UP000518605"/>
    </source>
</evidence>
<keyword evidence="5" id="KW-0472">Membrane</keyword>
<comment type="subcellular location">
    <subcellularLocation>
        <location evidence="1">Membrane</location>
        <topology evidence="1">Lipid-anchor</topology>
    </subcellularLocation>
</comment>
<comment type="caution">
    <text evidence="10">The sequence shown here is derived from an EMBL/GenBank/DDBJ whole genome shotgun (WGS) entry which is preliminary data.</text>
</comment>
<proteinExistence type="inferred from homology"/>
<accession>A0A7W5C3D6</accession>
<dbReference type="InterPro" id="IPR008844">
    <property type="entry name" value="Spore_GerAC-like"/>
</dbReference>
<feature type="domain" description="Spore germination GerAC-like C-terminal" evidence="8">
    <location>
        <begin position="197"/>
        <end position="347"/>
    </location>
</feature>
<evidence type="ECO:0000256" key="2">
    <source>
        <dbReference type="ARBA" id="ARBA00007886"/>
    </source>
</evidence>
<dbReference type="NCBIfam" id="TIGR02887">
    <property type="entry name" value="spore_ger_x_C"/>
    <property type="match status" value="1"/>
</dbReference>
<dbReference type="InterPro" id="IPR057336">
    <property type="entry name" value="GerAC_N"/>
</dbReference>
<feature type="domain" description="Spore germination protein N-terminal" evidence="9">
    <location>
        <begin position="21"/>
        <end position="186"/>
    </location>
</feature>
<keyword evidence="6" id="KW-0564">Palmitate</keyword>
<keyword evidence="11" id="KW-1185">Reference proteome</keyword>
<comment type="similarity">
    <text evidence="2">Belongs to the GerABKC lipoprotein family.</text>
</comment>
<evidence type="ECO:0000256" key="3">
    <source>
        <dbReference type="ARBA" id="ARBA00022544"/>
    </source>
</evidence>
<evidence type="ECO:0000256" key="7">
    <source>
        <dbReference type="ARBA" id="ARBA00023288"/>
    </source>
</evidence>
<sequence length="352" mass="39778">MRALKLLAAAMMVITLSGCWDNIDINHRVLPVVMGVSKHDGEYLIYLQIPEPMQNTTQIKIVKGKGSTINHAVDDISANLEDRVDLLHVKVIVLDKKYAEAGLEDTISDFMRGRDVSPKTLVTICDEDMDHFFSLVKKKMGPKGTTLYDFFEKNAGWNPQIALTRVWEVYRSIHSYTRDVAVPIIRSGDTTVVQHIGSAVIRKGKMVSQINSEETLLFNAFQRESTQGKIEVMHHASVLVIGNSLEVHSQMDGQTPILRCKLKLKVVILETKEHPTSDMIMKELNEGLTHQFNHMFARLQGSGADILGTGQYFRSKIPRSELKDWRTAFYPKLKLDLQVQTIIENTGFLELS</sequence>
<keyword evidence="3" id="KW-0309">Germination</keyword>
<evidence type="ECO:0000256" key="6">
    <source>
        <dbReference type="ARBA" id="ARBA00023139"/>
    </source>
</evidence>
<evidence type="ECO:0000256" key="4">
    <source>
        <dbReference type="ARBA" id="ARBA00022729"/>
    </source>
</evidence>
<gene>
    <name evidence="10" type="ORF">FHS16_000368</name>
</gene>
<dbReference type="PROSITE" id="PS51257">
    <property type="entry name" value="PROKAR_LIPOPROTEIN"/>
    <property type="match status" value="1"/>
</dbReference>
<keyword evidence="4" id="KW-0732">Signal</keyword>
<evidence type="ECO:0000259" key="8">
    <source>
        <dbReference type="Pfam" id="PF05504"/>
    </source>
</evidence>
<dbReference type="Pfam" id="PF25198">
    <property type="entry name" value="Spore_GerAC_N"/>
    <property type="match status" value="1"/>
</dbReference>
<evidence type="ECO:0000259" key="9">
    <source>
        <dbReference type="Pfam" id="PF25198"/>
    </source>
</evidence>
<organism evidence="10 11">
    <name type="scientific">Paenibacillus endophyticus</name>
    <dbReference type="NCBI Taxonomy" id="1294268"/>
    <lineage>
        <taxon>Bacteria</taxon>
        <taxon>Bacillati</taxon>
        <taxon>Bacillota</taxon>
        <taxon>Bacilli</taxon>
        <taxon>Bacillales</taxon>
        <taxon>Paenibacillaceae</taxon>
        <taxon>Paenibacillus</taxon>
    </lineage>
</organism>
<dbReference type="EMBL" id="JACHXW010000001">
    <property type="protein sequence ID" value="MBB3150336.1"/>
    <property type="molecule type" value="Genomic_DNA"/>
</dbReference>
<evidence type="ECO:0000256" key="5">
    <source>
        <dbReference type="ARBA" id="ARBA00023136"/>
    </source>
</evidence>
<dbReference type="AlphaFoldDB" id="A0A7W5C3D6"/>
<dbReference type="GO" id="GO:0016020">
    <property type="term" value="C:membrane"/>
    <property type="evidence" value="ECO:0007669"/>
    <property type="project" value="UniProtKB-SubCell"/>
</dbReference>
<dbReference type="GO" id="GO:0009847">
    <property type="term" value="P:spore germination"/>
    <property type="evidence" value="ECO:0007669"/>
    <property type="project" value="InterPro"/>
</dbReference>
<evidence type="ECO:0000313" key="10">
    <source>
        <dbReference type="EMBL" id="MBB3150336.1"/>
    </source>
</evidence>
<dbReference type="InterPro" id="IPR046953">
    <property type="entry name" value="Spore_GerAC-like_C"/>
</dbReference>
<protein>
    <submittedName>
        <fullName evidence="10">Ger(X)C family germination protein</fullName>
    </submittedName>
</protein>
<keyword evidence="7" id="KW-0449">Lipoprotein</keyword>
<reference evidence="10 11" key="1">
    <citation type="submission" date="2020-08" db="EMBL/GenBank/DDBJ databases">
        <title>Genomic Encyclopedia of Type Strains, Phase III (KMG-III): the genomes of soil and plant-associated and newly described type strains.</title>
        <authorList>
            <person name="Whitman W."/>
        </authorList>
    </citation>
    <scope>NUCLEOTIDE SEQUENCE [LARGE SCALE GENOMIC DNA]</scope>
    <source>
        <strain evidence="10 11">CECT 8234</strain>
    </source>
</reference>
<dbReference type="Pfam" id="PF05504">
    <property type="entry name" value="Spore_GerAC"/>
    <property type="match status" value="1"/>
</dbReference>
<dbReference type="Proteomes" id="UP000518605">
    <property type="component" value="Unassembled WGS sequence"/>
</dbReference>
<dbReference type="Gene3D" id="3.30.300.210">
    <property type="entry name" value="Nutrient germinant receptor protein C, domain 3"/>
    <property type="match status" value="1"/>
</dbReference>